<name>A0ABW6VDZ1_MICFU</name>
<dbReference type="RefSeq" id="WP_387345976.1">
    <property type="nucleotide sequence ID" value="NZ_JBIAXI010000024.1"/>
</dbReference>
<dbReference type="SUPFAM" id="SSF54060">
    <property type="entry name" value="His-Me finger endonucleases"/>
    <property type="match status" value="1"/>
</dbReference>
<reference evidence="1 2" key="1">
    <citation type="submission" date="2024-10" db="EMBL/GenBank/DDBJ databases">
        <title>The Natural Products Discovery Center: Release of the First 8490 Sequenced Strains for Exploring Actinobacteria Biosynthetic Diversity.</title>
        <authorList>
            <person name="Kalkreuter E."/>
            <person name="Kautsar S.A."/>
            <person name="Yang D."/>
            <person name="Bader C.D."/>
            <person name="Teijaro C.N."/>
            <person name="Fluegel L."/>
            <person name="Davis C.M."/>
            <person name="Simpson J.R."/>
            <person name="Lauterbach L."/>
            <person name="Steele A.D."/>
            <person name="Gui C."/>
            <person name="Meng S."/>
            <person name="Li G."/>
            <person name="Viehrig K."/>
            <person name="Ye F."/>
            <person name="Su P."/>
            <person name="Kiefer A.F."/>
            <person name="Nichols A."/>
            <person name="Cepeda A.J."/>
            <person name="Yan W."/>
            <person name="Fan B."/>
            <person name="Jiang Y."/>
            <person name="Adhikari A."/>
            <person name="Zheng C.-J."/>
            <person name="Schuster L."/>
            <person name="Cowan T.M."/>
            <person name="Smanski M.J."/>
            <person name="Chevrette M.G."/>
            <person name="De Carvalho L.P.S."/>
            <person name="Shen B."/>
        </authorList>
    </citation>
    <scope>NUCLEOTIDE SEQUENCE [LARGE SCALE GENOMIC DNA]</scope>
    <source>
        <strain evidence="1 2">NPDC001281</strain>
    </source>
</reference>
<comment type="caution">
    <text evidence="1">The sequence shown here is derived from an EMBL/GenBank/DDBJ whole genome shotgun (WGS) entry which is preliminary data.</text>
</comment>
<proteinExistence type="predicted"/>
<dbReference type="InterPro" id="IPR044925">
    <property type="entry name" value="His-Me_finger_sf"/>
</dbReference>
<protein>
    <recommendedName>
        <fullName evidence="3">HNH endonuclease</fullName>
    </recommendedName>
</protein>
<sequence>MFTLDELDRLLTDPVDRRFFAKLAYGEVPAHQSDLGRCIIWTRATNKDGYGAFKDGDGKTVNSHLWLYRRLVGPLPEGYELDHLCHRRDVCTPGPTCPHRVCVIHVDPVTQLENWRRSGAITVIHANQEMCEGYKGTYHHPLSGDNLYITPDGRRECRACHRMRCEDYRARRKMLLSKLRDAELRAAGQLTLIDL</sequence>
<dbReference type="EMBL" id="JBIAXI010000024">
    <property type="protein sequence ID" value="MFF4777522.1"/>
    <property type="molecule type" value="Genomic_DNA"/>
</dbReference>
<organism evidence="1 2">
    <name type="scientific">Microtetraspora fusca</name>
    <dbReference type="NCBI Taxonomy" id="1997"/>
    <lineage>
        <taxon>Bacteria</taxon>
        <taxon>Bacillati</taxon>
        <taxon>Actinomycetota</taxon>
        <taxon>Actinomycetes</taxon>
        <taxon>Streptosporangiales</taxon>
        <taxon>Streptosporangiaceae</taxon>
        <taxon>Microtetraspora</taxon>
    </lineage>
</organism>
<evidence type="ECO:0000313" key="2">
    <source>
        <dbReference type="Proteomes" id="UP001602119"/>
    </source>
</evidence>
<gene>
    <name evidence="1" type="ORF">ACFY05_32165</name>
</gene>
<evidence type="ECO:0008006" key="3">
    <source>
        <dbReference type="Google" id="ProtNLM"/>
    </source>
</evidence>
<accession>A0ABW6VDZ1</accession>
<evidence type="ECO:0000313" key="1">
    <source>
        <dbReference type="EMBL" id="MFF4777522.1"/>
    </source>
</evidence>
<keyword evidence="2" id="KW-1185">Reference proteome</keyword>
<dbReference type="Proteomes" id="UP001602119">
    <property type="component" value="Unassembled WGS sequence"/>
</dbReference>